<gene>
    <name evidence="1" type="ORF">FHS54_001340</name>
</gene>
<accession>A0A846M8E5</accession>
<dbReference type="Proteomes" id="UP000576821">
    <property type="component" value="Unassembled WGS sequence"/>
</dbReference>
<reference evidence="1 2" key="1">
    <citation type="submission" date="2020-03" db="EMBL/GenBank/DDBJ databases">
        <title>Genomic Encyclopedia of Type Strains, Phase IV (KMG-IV): sequencing the most valuable type-strain genomes for metagenomic binning, comparative biology and taxonomic classification.</title>
        <authorList>
            <person name="Goeker M."/>
        </authorList>
    </citation>
    <scope>NUCLEOTIDE SEQUENCE [LARGE SCALE GENOMIC DNA]</scope>
    <source>
        <strain evidence="1 2">DSM 21299</strain>
    </source>
</reference>
<sequence>MPYALLEEGSSYADWKLACQALSSVTFMLDDSNADLRVLGYGDPAGNELKAFAARFQDIEAELVIASLRSRYEIYREAQDCGVDLETPLSSLPVEACLGPWN</sequence>
<protein>
    <submittedName>
        <fullName evidence="1">Uncharacterized protein</fullName>
    </submittedName>
</protein>
<evidence type="ECO:0000313" key="1">
    <source>
        <dbReference type="EMBL" id="NIJ16374.1"/>
    </source>
</evidence>
<dbReference type="EMBL" id="JAASQR010000002">
    <property type="protein sequence ID" value="NIJ16374.1"/>
    <property type="molecule type" value="Genomic_DNA"/>
</dbReference>
<organism evidence="1 2">
    <name type="scientific">Sphingobium vermicomposti</name>
    <dbReference type="NCBI Taxonomy" id="529005"/>
    <lineage>
        <taxon>Bacteria</taxon>
        <taxon>Pseudomonadati</taxon>
        <taxon>Pseudomonadota</taxon>
        <taxon>Alphaproteobacteria</taxon>
        <taxon>Sphingomonadales</taxon>
        <taxon>Sphingomonadaceae</taxon>
        <taxon>Sphingobium</taxon>
    </lineage>
</organism>
<proteinExistence type="predicted"/>
<dbReference type="AlphaFoldDB" id="A0A846M8E5"/>
<comment type="caution">
    <text evidence="1">The sequence shown here is derived from an EMBL/GenBank/DDBJ whole genome shotgun (WGS) entry which is preliminary data.</text>
</comment>
<name>A0A846M8E5_9SPHN</name>
<dbReference type="RefSeq" id="WP_167303008.1">
    <property type="nucleotide sequence ID" value="NZ_JAASQR010000002.1"/>
</dbReference>
<evidence type="ECO:0000313" key="2">
    <source>
        <dbReference type="Proteomes" id="UP000576821"/>
    </source>
</evidence>
<keyword evidence="2" id="KW-1185">Reference proteome</keyword>